<dbReference type="GO" id="GO:0016226">
    <property type="term" value="P:iron-sulfur cluster assembly"/>
    <property type="evidence" value="ECO:0007669"/>
    <property type="project" value="InterPro"/>
</dbReference>
<dbReference type="InterPro" id="IPR014824">
    <property type="entry name" value="Nfu/NifU_N"/>
</dbReference>
<feature type="domain" description="Scaffold protein Nfu/NifU N-terminal" evidence="2">
    <location>
        <begin position="57"/>
        <end position="148"/>
    </location>
</feature>
<gene>
    <name evidence="3" type="ORF">FJAP1339_LOCUS391</name>
</gene>
<dbReference type="EMBL" id="HBHR01001156">
    <property type="protein sequence ID" value="CAD9857875.1"/>
    <property type="molecule type" value="Transcribed_RNA"/>
</dbReference>
<dbReference type="Pfam" id="PF08712">
    <property type="entry name" value="Nfu_N"/>
    <property type="match status" value="1"/>
</dbReference>
<dbReference type="InterPro" id="IPR036498">
    <property type="entry name" value="Nfu/NifU_N_sf"/>
</dbReference>
<evidence type="ECO:0000259" key="2">
    <source>
        <dbReference type="SMART" id="SM00932"/>
    </source>
</evidence>
<accession>A0A7S2USF0</accession>
<sequence length="274" mass="30580">MHSFLAKYARSTSCRITVRHTQRAFHQLVSNQLRSSVSRYLPSQIPVQGLFKRTMFIQVEQTPNPRSLKFLPNQPVLPEDATSGWFTQKSQYKDWQISPLAKKLFAVEGIEGIFLGKDYVTITRGAEDSWTILQPQIYTVLMDFFASGEPTLAKAGEIVSDTTITEDDDEVVALIKELLETRIRPAVQEDGGDLFYKSFDPETGVVKLQLAGSCSGCPSSSVTLKQGVENMLKHYIPEVTSVEEFVDEDVKAASDKALSSLEQRLKAAGIPFDH</sequence>
<protein>
    <recommendedName>
        <fullName evidence="2">Scaffold protein Nfu/NifU N-terminal domain-containing protein</fullName>
    </recommendedName>
</protein>
<evidence type="ECO:0000313" key="3">
    <source>
        <dbReference type="EMBL" id="CAD9857875.1"/>
    </source>
</evidence>
<dbReference type="InterPro" id="IPR034904">
    <property type="entry name" value="FSCA_dom_sf"/>
</dbReference>
<name>A0A7S2USF0_9STRA</name>
<dbReference type="GO" id="GO:0005506">
    <property type="term" value="F:iron ion binding"/>
    <property type="evidence" value="ECO:0007669"/>
    <property type="project" value="InterPro"/>
</dbReference>
<dbReference type="SUPFAM" id="SSF117916">
    <property type="entry name" value="Fe-S cluster assembly (FSCA) domain-like"/>
    <property type="match status" value="1"/>
</dbReference>
<dbReference type="PIRSF" id="PIRSF036773">
    <property type="entry name" value="HIRIP5"/>
    <property type="match status" value="1"/>
</dbReference>
<dbReference type="Gene3D" id="3.30.1370.70">
    <property type="entry name" value="Scaffold protein Nfu/NifU, N-terminal domain"/>
    <property type="match status" value="1"/>
</dbReference>
<dbReference type="SMART" id="SM00932">
    <property type="entry name" value="Nfu_N"/>
    <property type="match status" value="1"/>
</dbReference>
<dbReference type="FunFam" id="3.30.300.130:FF:000001">
    <property type="entry name" value="NFU1 iron-sulfur cluster scaffold"/>
    <property type="match status" value="1"/>
</dbReference>
<dbReference type="GO" id="GO:0005739">
    <property type="term" value="C:mitochondrion"/>
    <property type="evidence" value="ECO:0007669"/>
    <property type="project" value="TreeGrafter"/>
</dbReference>
<proteinExistence type="inferred from homology"/>
<dbReference type="Pfam" id="PF01106">
    <property type="entry name" value="NifU"/>
    <property type="match status" value="1"/>
</dbReference>
<reference evidence="3" key="1">
    <citation type="submission" date="2021-01" db="EMBL/GenBank/DDBJ databases">
        <authorList>
            <person name="Corre E."/>
            <person name="Pelletier E."/>
            <person name="Niang G."/>
            <person name="Scheremetjew M."/>
            <person name="Finn R."/>
            <person name="Kale V."/>
            <person name="Holt S."/>
            <person name="Cochrane G."/>
            <person name="Meng A."/>
            <person name="Brown T."/>
            <person name="Cohen L."/>
        </authorList>
    </citation>
    <scope>NUCLEOTIDE SEQUENCE</scope>
    <source>
        <strain evidence="3">CCMP1661</strain>
    </source>
</reference>
<evidence type="ECO:0000256" key="1">
    <source>
        <dbReference type="ARBA" id="ARBA00006420"/>
    </source>
</evidence>
<dbReference type="InterPro" id="IPR001075">
    <property type="entry name" value="NIF_FeS_clus_asmbl_NifU_C"/>
</dbReference>
<organism evidence="3">
    <name type="scientific">Fibrocapsa japonica</name>
    <dbReference type="NCBI Taxonomy" id="94617"/>
    <lineage>
        <taxon>Eukaryota</taxon>
        <taxon>Sar</taxon>
        <taxon>Stramenopiles</taxon>
        <taxon>Ochrophyta</taxon>
        <taxon>Raphidophyceae</taxon>
        <taxon>Chattonellales</taxon>
        <taxon>Chattonellaceae</taxon>
        <taxon>Fibrocapsa</taxon>
    </lineage>
</organism>
<dbReference type="SUPFAM" id="SSF110836">
    <property type="entry name" value="Hypothetical protein SAV1430"/>
    <property type="match status" value="1"/>
</dbReference>
<dbReference type="PANTHER" id="PTHR11178">
    <property type="entry name" value="IRON-SULFUR CLUSTER SCAFFOLD PROTEIN NFU-RELATED"/>
    <property type="match status" value="1"/>
</dbReference>
<comment type="similarity">
    <text evidence="1">Belongs to the NifU family.</text>
</comment>
<dbReference type="GO" id="GO:0051536">
    <property type="term" value="F:iron-sulfur cluster binding"/>
    <property type="evidence" value="ECO:0007669"/>
    <property type="project" value="InterPro"/>
</dbReference>
<dbReference type="InterPro" id="IPR035433">
    <property type="entry name" value="NFU1-like"/>
</dbReference>
<dbReference type="Gene3D" id="3.30.300.130">
    <property type="entry name" value="Fe-S cluster assembly (FSCA)"/>
    <property type="match status" value="1"/>
</dbReference>
<dbReference type="PANTHER" id="PTHR11178:SF1">
    <property type="entry name" value="NFU1 IRON-SULFUR CLUSTER SCAFFOLD HOMOLOG, MITOCHONDRIAL"/>
    <property type="match status" value="1"/>
</dbReference>
<dbReference type="AlphaFoldDB" id="A0A7S2USF0"/>